<dbReference type="Proteomes" id="UP000799438">
    <property type="component" value="Unassembled WGS sequence"/>
</dbReference>
<name>A0A6A6BU32_9PEZI</name>
<dbReference type="AlphaFoldDB" id="A0A6A6BU32"/>
<feature type="compositionally biased region" description="Basic residues" evidence="1">
    <location>
        <begin position="96"/>
        <end position="107"/>
    </location>
</feature>
<protein>
    <submittedName>
        <fullName evidence="2">Uncharacterized protein</fullName>
    </submittedName>
</protein>
<reference evidence="2" key="1">
    <citation type="journal article" date="2020" name="Stud. Mycol.">
        <title>101 Dothideomycetes genomes: a test case for predicting lifestyles and emergence of pathogens.</title>
        <authorList>
            <person name="Haridas S."/>
            <person name="Albert R."/>
            <person name="Binder M."/>
            <person name="Bloem J."/>
            <person name="Labutti K."/>
            <person name="Salamov A."/>
            <person name="Andreopoulos B."/>
            <person name="Baker S."/>
            <person name="Barry K."/>
            <person name="Bills G."/>
            <person name="Bluhm B."/>
            <person name="Cannon C."/>
            <person name="Castanera R."/>
            <person name="Culley D."/>
            <person name="Daum C."/>
            <person name="Ezra D."/>
            <person name="Gonzalez J."/>
            <person name="Henrissat B."/>
            <person name="Kuo A."/>
            <person name="Liang C."/>
            <person name="Lipzen A."/>
            <person name="Lutzoni F."/>
            <person name="Magnuson J."/>
            <person name="Mondo S."/>
            <person name="Nolan M."/>
            <person name="Ohm R."/>
            <person name="Pangilinan J."/>
            <person name="Park H.-J."/>
            <person name="Ramirez L."/>
            <person name="Alfaro M."/>
            <person name="Sun H."/>
            <person name="Tritt A."/>
            <person name="Yoshinaga Y."/>
            <person name="Zwiers L.-H."/>
            <person name="Turgeon B."/>
            <person name="Goodwin S."/>
            <person name="Spatafora J."/>
            <person name="Crous P."/>
            <person name="Grigoriev I."/>
        </authorList>
    </citation>
    <scope>NUCLEOTIDE SEQUENCE</scope>
    <source>
        <strain evidence="2">CBS 121167</strain>
    </source>
</reference>
<sequence>MYVYSHARPSAPLPAAYPFTHNSERQTSERASERGDYRVDTPAADPMDGQCVHLRAPGGPRRAWPGPATYIGRYAEPEQQQGGVANGDAAGWGKMAQRRRRRRRRKYGWREGGMGVAAAGRARYCLTDSRVLAAAGETVVDGGGGGDVGADRAVIMEG</sequence>
<accession>A0A6A6BU32</accession>
<evidence type="ECO:0000256" key="1">
    <source>
        <dbReference type="SAM" id="MobiDB-lite"/>
    </source>
</evidence>
<evidence type="ECO:0000313" key="3">
    <source>
        <dbReference type="Proteomes" id="UP000799438"/>
    </source>
</evidence>
<proteinExistence type="predicted"/>
<dbReference type="GeneID" id="54300331"/>
<dbReference type="RefSeq" id="XP_033402433.1">
    <property type="nucleotide sequence ID" value="XM_033542834.1"/>
</dbReference>
<dbReference type="EMBL" id="ML995475">
    <property type="protein sequence ID" value="KAF2146724.1"/>
    <property type="molecule type" value="Genomic_DNA"/>
</dbReference>
<feature type="region of interest" description="Disordered" evidence="1">
    <location>
        <begin position="76"/>
        <end position="107"/>
    </location>
</feature>
<feature type="region of interest" description="Disordered" evidence="1">
    <location>
        <begin position="1"/>
        <end position="36"/>
    </location>
</feature>
<organism evidence="2 3">
    <name type="scientific">Aplosporella prunicola CBS 121167</name>
    <dbReference type="NCBI Taxonomy" id="1176127"/>
    <lineage>
        <taxon>Eukaryota</taxon>
        <taxon>Fungi</taxon>
        <taxon>Dikarya</taxon>
        <taxon>Ascomycota</taxon>
        <taxon>Pezizomycotina</taxon>
        <taxon>Dothideomycetes</taxon>
        <taxon>Dothideomycetes incertae sedis</taxon>
        <taxon>Botryosphaeriales</taxon>
        <taxon>Aplosporellaceae</taxon>
        <taxon>Aplosporella</taxon>
    </lineage>
</organism>
<feature type="compositionally biased region" description="Basic and acidic residues" evidence="1">
    <location>
        <begin position="22"/>
        <end position="36"/>
    </location>
</feature>
<evidence type="ECO:0000313" key="2">
    <source>
        <dbReference type="EMBL" id="KAF2146724.1"/>
    </source>
</evidence>
<gene>
    <name evidence="2" type="ORF">K452DRAFT_304664</name>
</gene>
<keyword evidence="3" id="KW-1185">Reference proteome</keyword>